<evidence type="ECO:0000256" key="1">
    <source>
        <dbReference type="ARBA" id="ARBA00000707"/>
    </source>
</evidence>
<name>A0A369J3X8_HYPMA</name>
<feature type="compositionally biased region" description="Polar residues" evidence="8">
    <location>
        <begin position="658"/>
        <end position="670"/>
    </location>
</feature>
<protein>
    <recommendedName>
        <fullName evidence="3">ubiquitinyl hydrolase 1</fullName>
        <ecNumber evidence="3">3.4.19.12</ecNumber>
    </recommendedName>
</protein>
<dbReference type="PROSITE" id="PS00973">
    <property type="entry name" value="USP_2"/>
    <property type="match status" value="1"/>
</dbReference>
<evidence type="ECO:0000259" key="9">
    <source>
        <dbReference type="PROSITE" id="PS50235"/>
    </source>
</evidence>
<dbReference type="GO" id="GO:0004843">
    <property type="term" value="F:cysteine-type deubiquitinase activity"/>
    <property type="evidence" value="ECO:0007669"/>
    <property type="project" value="UniProtKB-EC"/>
</dbReference>
<dbReference type="PANTHER" id="PTHR21646">
    <property type="entry name" value="UBIQUITIN CARBOXYL-TERMINAL HYDROLASE"/>
    <property type="match status" value="1"/>
</dbReference>
<gene>
    <name evidence="10" type="primary">Usp8</name>
    <name evidence="10" type="ORF">Hypma_004672</name>
</gene>
<comment type="similarity">
    <text evidence="2">Belongs to the peptidase C19 family.</text>
</comment>
<evidence type="ECO:0000256" key="3">
    <source>
        <dbReference type="ARBA" id="ARBA00012759"/>
    </source>
</evidence>
<evidence type="ECO:0000313" key="10">
    <source>
        <dbReference type="EMBL" id="RDB15347.1"/>
    </source>
</evidence>
<evidence type="ECO:0000256" key="5">
    <source>
        <dbReference type="ARBA" id="ARBA00022786"/>
    </source>
</evidence>
<evidence type="ECO:0000313" key="11">
    <source>
        <dbReference type="Proteomes" id="UP000076154"/>
    </source>
</evidence>
<dbReference type="InterPro" id="IPR001763">
    <property type="entry name" value="Rhodanese-like_dom"/>
</dbReference>
<dbReference type="Pfam" id="PF00443">
    <property type="entry name" value="UCH"/>
    <property type="match status" value="1"/>
</dbReference>
<dbReference type="Proteomes" id="UP000076154">
    <property type="component" value="Unassembled WGS sequence"/>
</dbReference>
<feature type="compositionally biased region" description="Polar residues" evidence="8">
    <location>
        <begin position="694"/>
        <end position="708"/>
    </location>
</feature>
<accession>A0A369J3X8</accession>
<evidence type="ECO:0000256" key="7">
    <source>
        <dbReference type="ARBA" id="ARBA00022807"/>
    </source>
</evidence>
<feature type="domain" description="USP" evidence="9">
    <location>
        <begin position="798"/>
        <end position="1176"/>
    </location>
</feature>
<dbReference type="Gene3D" id="3.90.70.10">
    <property type="entry name" value="Cysteine proteinases"/>
    <property type="match status" value="1"/>
</dbReference>
<dbReference type="AlphaFoldDB" id="A0A369J3X8"/>
<dbReference type="InterPro" id="IPR050185">
    <property type="entry name" value="Ub_carboxyl-term_hydrolase"/>
</dbReference>
<feature type="region of interest" description="Disordered" evidence="8">
    <location>
        <begin position="283"/>
        <end position="317"/>
    </location>
</feature>
<dbReference type="GO" id="GO:0006508">
    <property type="term" value="P:proteolysis"/>
    <property type="evidence" value="ECO:0007669"/>
    <property type="project" value="UniProtKB-KW"/>
</dbReference>
<comment type="caution">
    <text evidence="10">The sequence shown here is derived from an EMBL/GenBank/DDBJ whole genome shotgun (WGS) entry which is preliminary data.</text>
</comment>
<dbReference type="InParanoid" id="A0A369J3X8"/>
<feature type="compositionally biased region" description="Polar residues" evidence="8">
    <location>
        <begin position="217"/>
        <end position="228"/>
    </location>
</feature>
<evidence type="ECO:0000256" key="4">
    <source>
        <dbReference type="ARBA" id="ARBA00022670"/>
    </source>
</evidence>
<dbReference type="SUPFAM" id="SSF52821">
    <property type="entry name" value="Rhodanese/Cell cycle control phosphatase"/>
    <property type="match status" value="1"/>
</dbReference>
<dbReference type="Pfam" id="PF00581">
    <property type="entry name" value="Rhodanese"/>
    <property type="match status" value="1"/>
</dbReference>
<comment type="catalytic activity">
    <reaction evidence="1">
        <text>Thiol-dependent hydrolysis of ester, thioester, amide, peptide and isopeptide bonds formed by the C-terminal Gly of ubiquitin (a 76-residue protein attached to proteins as an intracellular targeting signal).</text>
        <dbReference type="EC" id="3.4.19.12"/>
    </reaction>
</comment>
<dbReference type="EMBL" id="LUEZ02000181">
    <property type="protein sequence ID" value="RDB15347.1"/>
    <property type="molecule type" value="Genomic_DNA"/>
</dbReference>
<proteinExistence type="inferred from homology"/>
<feature type="compositionally biased region" description="Polar residues" evidence="8">
    <location>
        <begin position="600"/>
        <end position="609"/>
    </location>
</feature>
<dbReference type="OrthoDB" id="292964at2759"/>
<dbReference type="SUPFAM" id="SSF54001">
    <property type="entry name" value="Cysteine proteinases"/>
    <property type="match status" value="1"/>
</dbReference>
<dbReference type="InterPro" id="IPR038765">
    <property type="entry name" value="Papain-like_cys_pep_sf"/>
</dbReference>
<feature type="compositionally biased region" description="Low complexity" evidence="8">
    <location>
        <begin position="629"/>
        <end position="640"/>
    </location>
</feature>
<dbReference type="InterPro" id="IPR001394">
    <property type="entry name" value="Peptidase_C19_UCH"/>
</dbReference>
<evidence type="ECO:0000256" key="8">
    <source>
        <dbReference type="SAM" id="MobiDB-lite"/>
    </source>
</evidence>
<dbReference type="CDD" id="cd02674">
    <property type="entry name" value="Peptidase_C19R"/>
    <property type="match status" value="1"/>
</dbReference>
<dbReference type="STRING" id="39966.A0A369J3X8"/>
<dbReference type="GO" id="GO:0016579">
    <property type="term" value="P:protein deubiquitination"/>
    <property type="evidence" value="ECO:0007669"/>
    <property type="project" value="InterPro"/>
</dbReference>
<feature type="compositionally biased region" description="Low complexity" evidence="8">
    <location>
        <begin position="229"/>
        <end position="248"/>
    </location>
</feature>
<keyword evidence="5" id="KW-0833">Ubl conjugation pathway</keyword>
<sequence>MPGVTVLPQTPGLGSFGSPHTGMVMPTFRESGQQTRAILASQNGDGSSYDGMSHLDIKESARQSVHREARGVSPLTLIRTALRQFDTGKVHESNGELKNAFAAYIKAATLAKMVTDIPEKERDAVVRREINDFFETHLNDFSRHLITVETKLKEFEKANPATSVSTDGPLTKSGGSIADRLKALQDHGLAVGTSKRFSRNISELNPPPPSSSQPQPISTRLSTQSLKVSPSPSTSSAPSPHALVSPSSLGPPSPTSSPSSSPQLDTFSLSEFTQAFPTIEEFDAFPVPSPPSGATFIPEIPHPNGIRNGDSPTRSSGTFRNFVMPIERPSSTPIPPVINTFISRPPSPTKPSVPLKPSNLSSSVKPKPIIPVSETTTPKELSTYIRHHSVLLLDVRHRADFEREHINNSASGIACVEPTVLQRRDLNIIQLEEAMLIGPKREHSLFNNREKFDLVVLYDAASTDLGSSDSPLRVLARLIGDRTVQKVLKRAPMLLVGGIEAWRREFGGSELPQGALSPEPQKSSFSFSEVQSSSSSPLFSTSPNSRNPFLTDGLVYSASAAMTTSPPDPHKVWTPSPRADFKTHAFDMRSSLNDHRTQFSLDQTPTHSRSPAEAAYPTNLPSVDRALARRPALSRPSSSSISYTRSNDNVGSPGLVSQPLTNGSTSSITYPQFPRRISPSTSGSGAPLSPLQFDITSPPQASINPSQLSRRRTDYVDQSQEALLTFHTRPAIDYPELSTSQQVLRPPPVAATSVLERQDNRPRLQHVPPPFSPTAPKAPRIQSDYPVTYWLDEKIGISGLKNLGNTCYMNAPIQCLSATAPFASFFRDNRWKTAVNYTNPLGSKGRLAGAFAKLLHEMWSGDNSYLSPTDFRKTICQLKSQYIGSDQHDSQEFLSFLLDGIHEDLNRIMVKPTQTHTPEQEAELERLPPQIASDQEWRAWRQRNDSLIVDFFQGQFRNQLQCMTCHTTSTTYNVFSILQLPIPQSKNGKVPLQSCLEAFFNTEVLEKDDAWDCPKCKAKRRATKMLSLARLPPILLIHLKRFSTNGLFSDKIDTYVDFPMKALDLTGYMPQPLPQGADKTQYTGLPTSLEDPRTQVPPYRYDLYGVTNHYGNLSSGHYTAFIGSRGSWVYCDDSSTRKDVDPKQVVVGDFVLSPQPSAEHPKMQSQKAYVLFYKRTKS</sequence>
<feature type="region of interest" description="Disordered" evidence="8">
    <location>
        <begin position="600"/>
        <end position="712"/>
    </location>
</feature>
<feature type="region of interest" description="Disordered" evidence="8">
    <location>
        <begin position="198"/>
        <end position="265"/>
    </location>
</feature>
<evidence type="ECO:0000256" key="2">
    <source>
        <dbReference type="ARBA" id="ARBA00009085"/>
    </source>
</evidence>
<dbReference type="Gene3D" id="3.40.250.10">
    <property type="entry name" value="Rhodanese-like domain"/>
    <property type="match status" value="1"/>
</dbReference>
<dbReference type="EC" id="3.4.19.12" evidence="3"/>
<keyword evidence="7" id="KW-0788">Thiol protease</keyword>
<organism evidence="10 11">
    <name type="scientific">Hypsizygus marmoreus</name>
    <name type="common">White beech mushroom</name>
    <name type="synonym">Agaricus marmoreus</name>
    <dbReference type="NCBI Taxonomy" id="39966"/>
    <lineage>
        <taxon>Eukaryota</taxon>
        <taxon>Fungi</taxon>
        <taxon>Dikarya</taxon>
        <taxon>Basidiomycota</taxon>
        <taxon>Agaricomycotina</taxon>
        <taxon>Agaricomycetes</taxon>
        <taxon>Agaricomycetidae</taxon>
        <taxon>Agaricales</taxon>
        <taxon>Tricholomatineae</taxon>
        <taxon>Lyophyllaceae</taxon>
        <taxon>Hypsizygus</taxon>
    </lineage>
</organism>
<dbReference type="InterPro" id="IPR036873">
    <property type="entry name" value="Rhodanese-like_dom_sf"/>
</dbReference>
<feature type="compositionally biased region" description="Polar residues" evidence="8">
    <location>
        <begin position="641"/>
        <end position="650"/>
    </location>
</feature>
<dbReference type="InterPro" id="IPR018200">
    <property type="entry name" value="USP_CS"/>
</dbReference>
<dbReference type="PROSITE" id="PS00972">
    <property type="entry name" value="USP_1"/>
    <property type="match status" value="1"/>
</dbReference>
<dbReference type="PROSITE" id="PS50235">
    <property type="entry name" value="USP_3"/>
    <property type="match status" value="1"/>
</dbReference>
<dbReference type="PANTHER" id="PTHR21646:SF95">
    <property type="entry name" value="UBIQUITIN CARBOXYL-TERMINAL HYDROLASE 4-RELATED"/>
    <property type="match status" value="1"/>
</dbReference>
<feature type="region of interest" description="Disordered" evidence="8">
    <location>
        <begin position="343"/>
        <end position="371"/>
    </location>
</feature>
<keyword evidence="11" id="KW-1185">Reference proteome</keyword>
<dbReference type="InterPro" id="IPR028889">
    <property type="entry name" value="USP"/>
</dbReference>
<keyword evidence="4" id="KW-0645">Protease</keyword>
<keyword evidence="6 10" id="KW-0378">Hydrolase</keyword>
<reference evidence="10" key="1">
    <citation type="submission" date="2018-04" db="EMBL/GenBank/DDBJ databases">
        <title>Whole genome sequencing of Hypsizygus marmoreus.</title>
        <authorList>
            <person name="Choi I.-G."/>
            <person name="Min B."/>
            <person name="Kim J.-G."/>
            <person name="Kim S."/>
            <person name="Oh Y.-L."/>
            <person name="Kong W.-S."/>
            <person name="Park H."/>
            <person name="Jeong J."/>
            <person name="Song E.-S."/>
        </authorList>
    </citation>
    <scope>NUCLEOTIDE SEQUENCE [LARGE SCALE GENOMIC DNA]</scope>
    <source>
        <strain evidence="10">51987-8</strain>
    </source>
</reference>
<evidence type="ECO:0000256" key="6">
    <source>
        <dbReference type="ARBA" id="ARBA00022801"/>
    </source>
</evidence>